<evidence type="ECO:0000256" key="1">
    <source>
        <dbReference type="ARBA" id="ARBA00001966"/>
    </source>
</evidence>
<dbReference type="InterPro" id="IPR058240">
    <property type="entry name" value="rSAM_sf"/>
</dbReference>
<dbReference type="AlphaFoldDB" id="A0A1F7RS59"/>
<evidence type="ECO:0000256" key="6">
    <source>
        <dbReference type="ARBA" id="ARBA00023014"/>
    </source>
</evidence>
<evidence type="ECO:0000259" key="7">
    <source>
        <dbReference type="PROSITE" id="PS51918"/>
    </source>
</evidence>
<dbReference type="GO" id="GO:0046872">
    <property type="term" value="F:metal ion binding"/>
    <property type="evidence" value="ECO:0007669"/>
    <property type="project" value="UniProtKB-KW"/>
</dbReference>
<gene>
    <name evidence="8" type="ORF">A2149_07545</name>
</gene>
<dbReference type="NCBIfam" id="TIGR04085">
    <property type="entry name" value="rSAM_more_4Fe4S"/>
    <property type="match status" value="1"/>
</dbReference>
<dbReference type="CDD" id="cd01335">
    <property type="entry name" value="Radical_SAM"/>
    <property type="match status" value="1"/>
</dbReference>
<dbReference type="InterPro" id="IPR013785">
    <property type="entry name" value="Aldolase_TIM"/>
</dbReference>
<evidence type="ECO:0000313" key="9">
    <source>
        <dbReference type="Proteomes" id="UP000178435"/>
    </source>
</evidence>
<dbReference type="GO" id="GO:0006783">
    <property type="term" value="P:heme biosynthetic process"/>
    <property type="evidence" value="ECO:0007669"/>
    <property type="project" value="TreeGrafter"/>
</dbReference>
<comment type="cofactor">
    <cofactor evidence="1">
        <name>[4Fe-4S] cluster</name>
        <dbReference type="ChEBI" id="CHEBI:49883"/>
    </cofactor>
</comment>
<evidence type="ECO:0000256" key="3">
    <source>
        <dbReference type="ARBA" id="ARBA00022691"/>
    </source>
</evidence>
<feature type="non-terminal residue" evidence="8">
    <location>
        <position position="1"/>
    </location>
</feature>
<accession>A0A1F7RS59</accession>
<dbReference type="SFLD" id="SFLDS00029">
    <property type="entry name" value="Radical_SAM"/>
    <property type="match status" value="1"/>
</dbReference>
<comment type="caution">
    <text evidence="8">The sequence shown here is derived from an EMBL/GenBank/DDBJ whole genome shotgun (WGS) entry which is preliminary data.</text>
</comment>
<protein>
    <recommendedName>
        <fullName evidence="7">Radical SAM core domain-containing protein</fullName>
    </recommendedName>
</protein>
<dbReference type="GO" id="GO:0051539">
    <property type="term" value="F:4 iron, 4 sulfur cluster binding"/>
    <property type="evidence" value="ECO:0007669"/>
    <property type="project" value="UniProtKB-KW"/>
</dbReference>
<dbReference type="Gene3D" id="3.20.20.70">
    <property type="entry name" value="Aldolase class I"/>
    <property type="match status" value="1"/>
</dbReference>
<evidence type="ECO:0000313" key="8">
    <source>
        <dbReference type="EMBL" id="OGL43864.1"/>
    </source>
</evidence>
<keyword evidence="6" id="KW-0411">Iron-sulfur</keyword>
<keyword evidence="5" id="KW-0408">Iron</keyword>
<proteinExistence type="predicted"/>
<dbReference type="InterPro" id="IPR050377">
    <property type="entry name" value="Radical_SAM_PqqE_MftC-like"/>
</dbReference>
<dbReference type="SFLD" id="SFLDG01386">
    <property type="entry name" value="main_SPASM_domain-containing"/>
    <property type="match status" value="1"/>
</dbReference>
<dbReference type="PANTHER" id="PTHR11228">
    <property type="entry name" value="RADICAL SAM DOMAIN PROTEIN"/>
    <property type="match status" value="1"/>
</dbReference>
<dbReference type="SFLD" id="SFLDG01067">
    <property type="entry name" value="SPASM/twitch_domain_containing"/>
    <property type="match status" value="1"/>
</dbReference>
<feature type="domain" description="Radical SAM core" evidence="7">
    <location>
        <begin position="28"/>
        <end position="246"/>
    </location>
</feature>
<evidence type="ECO:0000256" key="4">
    <source>
        <dbReference type="ARBA" id="ARBA00022723"/>
    </source>
</evidence>
<dbReference type="PIRSF" id="PIRSF037420">
    <property type="entry name" value="PQQ_syn_pqqE"/>
    <property type="match status" value="1"/>
</dbReference>
<dbReference type="PANTHER" id="PTHR11228:SF7">
    <property type="entry name" value="PQQA PEPTIDE CYCLASE"/>
    <property type="match status" value="1"/>
</dbReference>
<dbReference type="GO" id="GO:0003824">
    <property type="term" value="F:catalytic activity"/>
    <property type="evidence" value="ECO:0007669"/>
    <property type="project" value="InterPro"/>
</dbReference>
<evidence type="ECO:0000256" key="5">
    <source>
        <dbReference type="ARBA" id="ARBA00023004"/>
    </source>
</evidence>
<dbReference type="SUPFAM" id="SSF102114">
    <property type="entry name" value="Radical SAM enzymes"/>
    <property type="match status" value="1"/>
</dbReference>
<keyword evidence="2" id="KW-0004">4Fe-4S</keyword>
<sequence>IVAVDCEHIPIFSYGEFSKRIHQKVLASRIPLGGSIEITSRCNLSCVHCYINLPADDAKEKAKELSFGEICNILDTIAEEGCLWLLITGGEPLIRSDFLPIYTYAKKKGFLITLFTNGTLITEKLAEYLADYPPFSIEITVYGRTKETYEQITGVPGSYEKCMRGIELLLKRKVPLKLKAVAMSLNLKELPDIKKWAEDLGLSFRFDPLINLRLDGSKKPSYQRISASDVVTLDLENEKRMKAWKDFCKQFSGSPVKKDQLFLCGAGINSFHIDAYGNLAPCILVRGLNFSLKKEPFKKGYYELFPKFLSQTSDKNRKCGTCKLMAMCGQCPGWSELEHGDLETPVEYLCEIAHLRAERFKENFKKI</sequence>
<keyword evidence="3" id="KW-0949">S-adenosyl-L-methionine</keyword>
<reference evidence="8 9" key="1">
    <citation type="journal article" date="2016" name="Nat. Commun.">
        <title>Thousands of microbial genomes shed light on interconnected biogeochemical processes in an aquifer system.</title>
        <authorList>
            <person name="Anantharaman K."/>
            <person name="Brown C.T."/>
            <person name="Hug L.A."/>
            <person name="Sharon I."/>
            <person name="Castelle C.J."/>
            <person name="Probst A.J."/>
            <person name="Thomas B.C."/>
            <person name="Singh A."/>
            <person name="Wilkins M.J."/>
            <person name="Karaoz U."/>
            <person name="Brodie E.L."/>
            <person name="Williams K.H."/>
            <person name="Hubbard S.S."/>
            <person name="Banfield J.F."/>
        </authorList>
    </citation>
    <scope>NUCLEOTIDE SEQUENCE [LARGE SCALE GENOMIC DNA]</scope>
</reference>
<evidence type="ECO:0000256" key="2">
    <source>
        <dbReference type="ARBA" id="ARBA00022485"/>
    </source>
</evidence>
<dbReference type="PROSITE" id="PS51918">
    <property type="entry name" value="RADICAL_SAM"/>
    <property type="match status" value="1"/>
</dbReference>
<dbReference type="Proteomes" id="UP000178435">
    <property type="component" value="Unassembled WGS sequence"/>
</dbReference>
<dbReference type="InterPro" id="IPR017200">
    <property type="entry name" value="PqqE-like"/>
</dbReference>
<keyword evidence="4" id="KW-0479">Metal-binding</keyword>
<name>A0A1F7RS59_9BACT</name>
<dbReference type="InterPro" id="IPR007197">
    <property type="entry name" value="rSAM"/>
</dbReference>
<dbReference type="EMBL" id="MGDF01000170">
    <property type="protein sequence ID" value="OGL43864.1"/>
    <property type="molecule type" value="Genomic_DNA"/>
</dbReference>
<organism evidence="8 9">
    <name type="scientific">Candidatus Schekmanbacteria bacterium RBG_16_38_11</name>
    <dbReference type="NCBI Taxonomy" id="1817880"/>
    <lineage>
        <taxon>Bacteria</taxon>
        <taxon>Candidatus Schekmaniibacteriota</taxon>
    </lineage>
</organism>
<dbReference type="Pfam" id="PF04055">
    <property type="entry name" value="Radical_SAM"/>
    <property type="match status" value="1"/>
</dbReference>
<dbReference type="InterPro" id="IPR023885">
    <property type="entry name" value="4Fe4S-binding_SPASM_dom"/>
</dbReference>